<keyword evidence="3" id="KW-1185">Reference proteome</keyword>
<gene>
    <name evidence="2" type="ORF">PFICI_00787</name>
</gene>
<keyword evidence="1" id="KW-0732">Signal</keyword>
<evidence type="ECO:0000256" key="1">
    <source>
        <dbReference type="SAM" id="SignalP"/>
    </source>
</evidence>
<dbReference type="AlphaFoldDB" id="W3XLT3"/>
<proteinExistence type="predicted"/>
<dbReference type="KEGG" id="pfy:PFICI_00787"/>
<dbReference type="Proteomes" id="UP000030651">
    <property type="component" value="Unassembled WGS sequence"/>
</dbReference>
<evidence type="ECO:0000313" key="2">
    <source>
        <dbReference type="EMBL" id="ETS86959.1"/>
    </source>
</evidence>
<dbReference type="OrthoDB" id="3679184at2759"/>
<dbReference type="HOGENOM" id="CLU_150781_0_0_1"/>
<protein>
    <recommendedName>
        <fullName evidence="4">Hypersensitive response-inducing protein</fullName>
    </recommendedName>
</protein>
<sequence>MKFFMTAVSAAAVASATAVFSVSDFSASCIPHSSQCSYSFGVLQPGTMETTPVQCSKMLTASGTSNLPDVTDGTCENSSRTWTVTRSDAGLVFTVSQQVTPSSFQTGTYTIPADQLAVATQPNAQVESYTGPTSFDLN</sequence>
<name>W3XLT3_PESFW</name>
<evidence type="ECO:0008006" key="4">
    <source>
        <dbReference type="Google" id="ProtNLM"/>
    </source>
</evidence>
<feature type="signal peptide" evidence="1">
    <location>
        <begin position="1"/>
        <end position="16"/>
    </location>
</feature>
<accession>W3XLT3</accession>
<dbReference type="EMBL" id="KI912109">
    <property type="protein sequence ID" value="ETS86959.1"/>
    <property type="molecule type" value="Genomic_DNA"/>
</dbReference>
<dbReference type="RefSeq" id="XP_007827559.1">
    <property type="nucleotide sequence ID" value="XM_007829368.1"/>
</dbReference>
<dbReference type="InParanoid" id="W3XLT3"/>
<organism evidence="2 3">
    <name type="scientific">Pestalotiopsis fici (strain W106-1 / CGMCC3.15140)</name>
    <dbReference type="NCBI Taxonomy" id="1229662"/>
    <lineage>
        <taxon>Eukaryota</taxon>
        <taxon>Fungi</taxon>
        <taxon>Dikarya</taxon>
        <taxon>Ascomycota</taxon>
        <taxon>Pezizomycotina</taxon>
        <taxon>Sordariomycetes</taxon>
        <taxon>Xylariomycetidae</taxon>
        <taxon>Amphisphaeriales</taxon>
        <taxon>Sporocadaceae</taxon>
        <taxon>Pestalotiopsis</taxon>
    </lineage>
</organism>
<dbReference type="eggNOG" id="ENOG502T47V">
    <property type="taxonomic scope" value="Eukaryota"/>
</dbReference>
<evidence type="ECO:0000313" key="3">
    <source>
        <dbReference type="Proteomes" id="UP000030651"/>
    </source>
</evidence>
<feature type="chain" id="PRO_5004834780" description="Hypersensitive response-inducing protein" evidence="1">
    <location>
        <begin position="17"/>
        <end position="138"/>
    </location>
</feature>
<dbReference type="GeneID" id="19265800"/>
<reference evidence="3" key="1">
    <citation type="journal article" date="2015" name="BMC Genomics">
        <title>Genomic and transcriptomic analysis of the endophytic fungus Pestalotiopsis fici reveals its lifestyle and high potential for synthesis of natural products.</title>
        <authorList>
            <person name="Wang X."/>
            <person name="Zhang X."/>
            <person name="Liu L."/>
            <person name="Xiang M."/>
            <person name="Wang W."/>
            <person name="Sun X."/>
            <person name="Che Y."/>
            <person name="Guo L."/>
            <person name="Liu G."/>
            <person name="Guo L."/>
            <person name="Wang C."/>
            <person name="Yin W.B."/>
            <person name="Stadler M."/>
            <person name="Zhang X."/>
            <person name="Liu X."/>
        </authorList>
    </citation>
    <scope>NUCLEOTIDE SEQUENCE [LARGE SCALE GENOMIC DNA]</scope>
    <source>
        <strain evidence="3">W106-1 / CGMCC3.15140</strain>
    </source>
</reference>
<dbReference type="OMA" id="HSTFCNY"/>